<dbReference type="RefSeq" id="WP_115389462.1">
    <property type="nucleotide sequence ID" value="NZ_JADZHC010000091.1"/>
</dbReference>
<keyword evidence="3" id="KW-1185">Reference proteome</keyword>
<gene>
    <name evidence="2" type="ORF">NCTC10738_01456</name>
</gene>
<dbReference type="PANTHER" id="PTHR35006:SF2">
    <property type="entry name" value="GLYOXALASE FAMILY PROTEIN (AFU_ORTHOLOGUE AFUA_5G14830)"/>
    <property type="match status" value="1"/>
</dbReference>
<name>A0A379ZBL9_9GAMM</name>
<evidence type="ECO:0000259" key="1">
    <source>
        <dbReference type="PROSITE" id="PS51819"/>
    </source>
</evidence>
<dbReference type="Pfam" id="PF00903">
    <property type="entry name" value="Glyoxalase"/>
    <property type="match status" value="1"/>
</dbReference>
<accession>A0A379ZBL9</accession>
<dbReference type="SUPFAM" id="SSF54593">
    <property type="entry name" value="Glyoxalase/Bleomycin resistance protein/Dihydroxybiphenyl dioxygenase"/>
    <property type="match status" value="1"/>
</dbReference>
<dbReference type="GO" id="GO:0051213">
    <property type="term" value="F:dioxygenase activity"/>
    <property type="evidence" value="ECO:0007669"/>
    <property type="project" value="UniProtKB-KW"/>
</dbReference>
<dbReference type="PROSITE" id="PS51819">
    <property type="entry name" value="VOC"/>
    <property type="match status" value="1"/>
</dbReference>
<dbReference type="InterPro" id="IPR037523">
    <property type="entry name" value="VOC_core"/>
</dbReference>
<dbReference type="EMBL" id="UGYO01000001">
    <property type="protein sequence ID" value="SUI58883.1"/>
    <property type="molecule type" value="Genomic_DNA"/>
</dbReference>
<dbReference type="Proteomes" id="UP000254069">
    <property type="component" value="Unassembled WGS sequence"/>
</dbReference>
<dbReference type="AlphaFoldDB" id="A0A379ZBL9"/>
<dbReference type="Gene3D" id="3.10.180.10">
    <property type="entry name" value="2,3-Dihydroxybiphenyl 1,2-Dioxygenase, domain 1"/>
    <property type="match status" value="1"/>
</dbReference>
<reference evidence="2 3" key="1">
    <citation type="submission" date="2018-06" db="EMBL/GenBank/DDBJ databases">
        <authorList>
            <consortium name="Pathogen Informatics"/>
            <person name="Doyle S."/>
        </authorList>
    </citation>
    <scope>NUCLEOTIDE SEQUENCE [LARGE SCALE GENOMIC DNA]</scope>
    <source>
        <strain evidence="2 3">NCTC10738</strain>
    </source>
</reference>
<feature type="domain" description="VOC" evidence="1">
    <location>
        <begin position="1"/>
        <end position="128"/>
    </location>
</feature>
<dbReference type="InterPro" id="IPR004360">
    <property type="entry name" value="Glyas_Fos-R_dOase_dom"/>
</dbReference>
<dbReference type="InterPro" id="IPR029068">
    <property type="entry name" value="Glyas_Bleomycin-R_OHBP_Dase"/>
</dbReference>
<evidence type="ECO:0000313" key="2">
    <source>
        <dbReference type="EMBL" id="SUI58883.1"/>
    </source>
</evidence>
<dbReference type="CDD" id="cd07262">
    <property type="entry name" value="VOC_like"/>
    <property type="match status" value="1"/>
</dbReference>
<proteinExistence type="predicted"/>
<sequence>MIDHLSSYATDYPRTRDFYLETLNALGYPLVMELVAEWNSEFPSQRMCAFGPDNKPVFWIIETKAPHTPRHIAFTAADRNAVSRFYQLALEHDGQCNGQPGLRPHYHAHYFGAFVLDPDGNNVEAVCHQPL</sequence>
<keyword evidence="2" id="KW-0560">Oxidoreductase</keyword>
<keyword evidence="2" id="KW-0223">Dioxygenase</keyword>
<organism evidence="2 3">
    <name type="scientific">Shewanella algae</name>
    <dbReference type="NCBI Taxonomy" id="38313"/>
    <lineage>
        <taxon>Bacteria</taxon>
        <taxon>Pseudomonadati</taxon>
        <taxon>Pseudomonadota</taxon>
        <taxon>Gammaproteobacteria</taxon>
        <taxon>Alteromonadales</taxon>
        <taxon>Shewanellaceae</taxon>
        <taxon>Shewanella</taxon>
    </lineage>
</organism>
<protein>
    <submittedName>
        <fullName evidence="2">Glyoxalase/Bleomycin resistance protein/Dioxygenase superfamily</fullName>
    </submittedName>
</protein>
<evidence type="ECO:0000313" key="3">
    <source>
        <dbReference type="Proteomes" id="UP000254069"/>
    </source>
</evidence>
<dbReference type="PANTHER" id="PTHR35006">
    <property type="entry name" value="GLYOXALASE FAMILY PROTEIN (AFU_ORTHOLOGUE AFUA_5G14830)"/>
    <property type="match status" value="1"/>
</dbReference>